<dbReference type="OrthoDB" id="227003at2"/>
<feature type="signal peptide" evidence="2">
    <location>
        <begin position="1"/>
        <end position="33"/>
    </location>
</feature>
<dbReference type="SUPFAM" id="SSF82689">
    <property type="entry name" value="Mechanosensitive channel protein MscS (YggB), C-terminal domain"/>
    <property type="match status" value="1"/>
</dbReference>
<dbReference type="EMBL" id="CP000471">
    <property type="protein sequence ID" value="ABK45567.1"/>
    <property type="molecule type" value="Genomic_DNA"/>
</dbReference>
<dbReference type="eggNOG" id="COG1196">
    <property type="taxonomic scope" value="Bacteria"/>
</dbReference>
<accession>A0LC74</accession>
<evidence type="ECO:0000313" key="4">
    <source>
        <dbReference type="Proteomes" id="UP000002586"/>
    </source>
</evidence>
<dbReference type="InterPro" id="IPR011066">
    <property type="entry name" value="MscS_channel_C_sf"/>
</dbReference>
<keyword evidence="1" id="KW-0472">Membrane</keyword>
<protein>
    <recommendedName>
        <fullName evidence="5">MscS Mechanosensitive ion channel</fullName>
    </recommendedName>
</protein>
<dbReference type="Proteomes" id="UP000002586">
    <property type="component" value="Chromosome"/>
</dbReference>
<dbReference type="GO" id="GO:0016020">
    <property type="term" value="C:membrane"/>
    <property type="evidence" value="ECO:0007669"/>
    <property type="project" value="InterPro"/>
</dbReference>
<keyword evidence="2" id="KW-0732">Signal</keyword>
<dbReference type="HOGENOM" id="CLU_022475_0_0_5"/>
<evidence type="ECO:0000256" key="2">
    <source>
        <dbReference type="SAM" id="SignalP"/>
    </source>
</evidence>
<reference evidence="4" key="1">
    <citation type="journal article" date="2009" name="Appl. Environ. Microbiol.">
        <title>Complete genome sequence of the chemolithoautotrophic marine magnetotactic coccus strain MC-1.</title>
        <authorList>
            <person name="Schubbe S."/>
            <person name="Williams T.J."/>
            <person name="Xie G."/>
            <person name="Kiss H.E."/>
            <person name="Brettin T.S."/>
            <person name="Martinez D."/>
            <person name="Ross C.A."/>
            <person name="Schuler D."/>
            <person name="Cox B.L."/>
            <person name="Nealson K.H."/>
            <person name="Bazylinski D.A."/>
        </authorList>
    </citation>
    <scope>NUCLEOTIDE SEQUENCE [LARGE SCALE GENOMIC DNA]</scope>
    <source>
        <strain evidence="4">ATCC BAA-1437 / JCM 17883 / MC-1</strain>
    </source>
</reference>
<dbReference type="STRING" id="156889.Mmc1_3076"/>
<evidence type="ECO:0008006" key="5">
    <source>
        <dbReference type="Google" id="ProtNLM"/>
    </source>
</evidence>
<feature type="transmembrane region" description="Helical" evidence="1">
    <location>
        <begin position="252"/>
        <end position="273"/>
    </location>
</feature>
<feature type="transmembrane region" description="Helical" evidence="1">
    <location>
        <begin position="294"/>
        <end position="313"/>
    </location>
</feature>
<feature type="transmembrane region" description="Helical" evidence="1">
    <location>
        <begin position="319"/>
        <end position="339"/>
    </location>
</feature>
<keyword evidence="1" id="KW-0812">Transmembrane</keyword>
<dbReference type="KEGG" id="mgm:Mmc1_3076"/>
<evidence type="ECO:0000313" key="3">
    <source>
        <dbReference type="EMBL" id="ABK45567.1"/>
    </source>
</evidence>
<organism evidence="3 4">
    <name type="scientific">Magnetococcus marinus (strain ATCC BAA-1437 / JCM 17883 / MC-1)</name>
    <dbReference type="NCBI Taxonomy" id="156889"/>
    <lineage>
        <taxon>Bacteria</taxon>
        <taxon>Pseudomonadati</taxon>
        <taxon>Pseudomonadota</taxon>
        <taxon>Magnetococcia</taxon>
        <taxon>Magnetococcales</taxon>
        <taxon>Magnetococcaceae</taxon>
        <taxon>Magnetococcus</taxon>
    </lineage>
</organism>
<dbReference type="RefSeq" id="WP_011714630.1">
    <property type="nucleotide sequence ID" value="NC_008576.1"/>
</dbReference>
<name>A0LC74_MAGMM</name>
<reference evidence="3 4" key="2">
    <citation type="journal article" date="2012" name="Int. J. Syst. Evol. Microbiol.">
        <title>Magnetococcus marinus gen. nov., sp. nov., a marine, magnetotactic bacterium that represents a novel lineage (Magnetococcaceae fam. nov.; Magnetococcales ord. nov.) at the base of the Alphaproteobacteria.</title>
        <authorList>
            <person name="Bazylinski D.A."/>
            <person name="Williams T.J."/>
            <person name="Lefevre C.T."/>
            <person name="Berg R.J."/>
            <person name="Zhang C.L."/>
            <person name="Bowser S.S."/>
            <person name="Dean A.J."/>
            <person name="Beveridge T.J."/>
        </authorList>
    </citation>
    <scope>NUCLEOTIDE SEQUENCE [LARGE SCALE GENOMIC DNA]</scope>
    <source>
        <strain evidence="4">ATCC BAA-1437 / JCM 17883 / MC-1</strain>
    </source>
</reference>
<feature type="chain" id="PRO_5002627088" description="MscS Mechanosensitive ion channel" evidence="2">
    <location>
        <begin position="34"/>
        <end position="571"/>
    </location>
</feature>
<gene>
    <name evidence="3" type="ordered locus">Mmc1_3076</name>
</gene>
<keyword evidence="4" id="KW-1185">Reference proteome</keyword>
<sequence precursor="true">MLSAILRLLSQPILRHSLALGLFALCFSGPLHAQEQPSPTGIAPKQMELSAEEKTIHKLNDIQEDLKLRKSERDRLIGAIRKAPAGPEKQALEGELAQIEQSILDQNRSFDLIITAGMELGKLDANRQEKFDWQSDLLEIVQPIMSELRQLTEKKRRTQNLKNRVLFHTQQLKVAQATYESIEKLQTKGMQRDTAKRYKEVLQEWHQKVREHQHLLEVNQLQLDEMTRVKVEVGESLEEKWQAFLQGRSATLALSLFSALGIYILLTLPVRMFGYFSRGQLFAKRSLPVRLLMVAYRFMTVTAAILTIFIVVHQRGDRVLEGIFLLLIFALILSLKSAIPRYMEELTLLLNIGPVREEEWVVFRGVQWRVEALDIFARLHNPYMSQPRMRVPLKEMSNLHSRRPHDDEKWFPCQSGDYVMLSDGQFGQVKWISPETVALRISGGTMRSYSTADFLSAAPKNLSTGFALVVVFGIDYKHQALCTDAIPKQLAEDVETGLKAKPYGIFITQVVVEFDEAAASSLNLKIIVQFDGDVATEYYAAQRAIQRLAVESCNRHGWEIPFTQVTVHQAT</sequence>
<keyword evidence="1" id="KW-1133">Transmembrane helix</keyword>
<proteinExistence type="predicted"/>
<dbReference type="AlphaFoldDB" id="A0LC74"/>
<evidence type="ECO:0000256" key="1">
    <source>
        <dbReference type="SAM" id="Phobius"/>
    </source>
</evidence>